<comment type="similarity">
    <text evidence="2">Belongs to the ABC-4 integral membrane protein family. LolC/E subfamily.</text>
</comment>
<evidence type="ECO:0000313" key="10">
    <source>
        <dbReference type="EMBL" id="SHE50018.1"/>
    </source>
</evidence>
<dbReference type="Proteomes" id="UP000184048">
    <property type="component" value="Unassembled WGS sequence"/>
</dbReference>
<keyword evidence="4 7" id="KW-0812">Transmembrane</keyword>
<evidence type="ECO:0000256" key="1">
    <source>
        <dbReference type="ARBA" id="ARBA00004651"/>
    </source>
</evidence>
<dbReference type="Pfam" id="PF02687">
    <property type="entry name" value="FtsX"/>
    <property type="match status" value="1"/>
</dbReference>
<keyword evidence="11" id="KW-1185">Reference proteome</keyword>
<evidence type="ECO:0000259" key="8">
    <source>
        <dbReference type="Pfam" id="PF02687"/>
    </source>
</evidence>
<dbReference type="AlphaFoldDB" id="A0A1M4TZY5"/>
<gene>
    <name evidence="10" type="ORF">SAMN02745131_00474</name>
</gene>
<dbReference type="OrthoDB" id="9770036at2"/>
<dbReference type="InterPro" id="IPR051447">
    <property type="entry name" value="Lipoprotein-release_system"/>
</dbReference>
<feature type="transmembrane region" description="Helical" evidence="7">
    <location>
        <begin position="315"/>
        <end position="342"/>
    </location>
</feature>
<organism evidence="10 11">
    <name type="scientific">Flavisolibacter ginsengisoli DSM 18119</name>
    <dbReference type="NCBI Taxonomy" id="1121884"/>
    <lineage>
        <taxon>Bacteria</taxon>
        <taxon>Pseudomonadati</taxon>
        <taxon>Bacteroidota</taxon>
        <taxon>Chitinophagia</taxon>
        <taxon>Chitinophagales</taxon>
        <taxon>Chitinophagaceae</taxon>
        <taxon>Flavisolibacter</taxon>
    </lineage>
</organism>
<dbReference type="RefSeq" id="WP_072833649.1">
    <property type="nucleotide sequence ID" value="NZ_FQUU01000002.1"/>
</dbReference>
<evidence type="ECO:0000256" key="7">
    <source>
        <dbReference type="SAM" id="Phobius"/>
    </source>
</evidence>
<dbReference type="EMBL" id="FQUU01000002">
    <property type="protein sequence ID" value="SHE50018.1"/>
    <property type="molecule type" value="Genomic_DNA"/>
</dbReference>
<dbReference type="PANTHER" id="PTHR30489">
    <property type="entry name" value="LIPOPROTEIN-RELEASING SYSTEM TRANSMEMBRANE PROTEIN LOLE"/>
    <property type="match status" value="1"/>
</dbReference>
<protein>
    <submittedName>
        <fullName evidence="10">Lipoprotein-releasing system permease protein</fullName>
    </submittedName>
</protein>
<name>A0A1M4TZY5_9BACT</name>
<dbReference type="STRING" id="1121884.SAMN02745131_00474"/>
<evidence type="ECO:0000256" key="5">
    <source>
        <dbReference type="ARBA" id="ARBA00022989"/>
    </source>
</evidence>
<sequence>MKLSADIARSLLMARWKQSLVAAIGVTFSITMFIGLLSFMTGLNKLLDGLILNRTAHVRLYNELQPNPVQPISMAPAYKNYYHFISSVKTIASDKRVEGIALKINTPVFFNEGSVQIAGSISGIDVQAENSLFHFNDYISQGSGNDLALIPNSIILGKPLAEKLVANIGDQVFITTTRGDIFPLKLVGYFATGIRDFDKVLGFTSIKTAQKLINKPSSYITDIQVKLFDINKAPLVAKEYSQLFNTHAEDIQAANAQFETGSFIRTLISYMVGITLLIVAGFGIYNILNMMIYEKMDAIAILKATGFSSTDVKTIFLMIALSIGTFGGLLGLLGGFLVSLLIDGVPFHAVSLPGISTYPVNYNPVFYGIGILFSLVTTFLAGWLPALKASKVDPVVIIRGK</sequence>
<dbReference type="InterPro" id="IPR025857">
    <property type="entry name" value="MacB_PCD"/>
</dbReference>
<evidence type="ECO:0000259" key="9">
    <source>
        <dbReference type="Pfam" id="PF12704"/>
    </source>
</evidence>
<evidence type="ECO:0000256" key="2">
    <source>
        <dbReference type="ARBA" id="ARBA00005236"/>
    </source>
</evidence>
<evidence type="ECO:0000256" key="3">
    <source>
        <dbReference type="ARBA" id="ARBA00022475"/>
    </source>
</evidence>
<accession>A0A1M4TZY5</accession>
<keyword evidence="6 7" id="KW-0472">Membrane</keyword>
<feature type="transmembrane region" description="Helical" evidence="7">
    <location>
        <begin position="267"/>
        <end position="288"/>
    </location>
</feature>
<comment type="subcellular location">
    <subcellularLocation>
        <location evidence="1">Cell membrane</location>
        <topology evidence="1">Multi-pass membrane protein</topology>
    </subcellularLocation>
</comment>
<feature type="domain" description="MacB-like periplasmic core" evidence="9">
    <location>
        <begin position="19"/>
        <end position="231"/>
    </location>
</feature>
<dbReference type="PANTHER" id="PTHR30489:SF0">
    <property type="entry name" value="LIPOPROTEIN-RELEASING SYSTEM TRANSMEMBRANE PROTEIN LOLE"/>
    <property type="match status" value="1"/>
</dbReference>
<evidence type="ECO:0000256" key="6">
    <source>
        <dbReference type="ARBA" id="ARBA00023136"/>
    </source>
</evidence>
<keyword evidence="10" id="KW-0449">Lipoprotein</keyword>
<feature type="domain" description="ABC3 transporter permease C-terminal" evidence="8">
    <location>
        <begin position="271"/>
        <end position="394"/>
    </location>
</feature>
<proteinExistence type="inferred from homology"/>
<feature type="transmembrane region" description="Helical" evidence="7">
    <location>
        <begin position="362"/>
        <end position="384"/>
    </location>
</feature>
<keyword evidence="5 7" id="KW-1133">Transmembrane helix</keyword>
<feature type="transmembrane region" description="Helical" evidence="7">
    <location>
        <begin position="20"/>
        <end position="43"/>
    </location>
</feature>
<dbReference type="Pfam" id="PF12704">
    <property type="entry name" value="MacB_PCD"/>
    <property type="match status" value="1"/>
</dbReference>
<keyword evidence="3" id="KW-1003">Cell membrane</keyword>
<evidence type="ECO:0000313" key="11">
    <source>
        <dbReference type="Proteomes" id="UP000184048"/>
    </source>
</evidence>
<dbReference type="GO" id="GO:0044874">
    <property type="term" value="P:lipoprotein localization to outer membrane"/>
    <property type="evidence" value="ECO:0007669"/>
    <property type="project" value="TreeGrafter"/>
</dbReference>
<dbReference type="GO" id="GO:0098797">
    <property type="term" value="C:plasma membrane protein complex"/>
    <property type="evidence" value="ECO:0007669"/>
    <property type="project" value="TreeGrafter"/>
</dbReference>
<dbReference type="InterPro" id="IPR003838">
    <property type="entry name" value="ABC3_permease_C"/>
</dbReference>
<evidence type="ECO:0000256" key="4">
    <source>
        <dbReference type="ARBA" id="ARBA00022692"/>
    </source>
</evidence>
<reference evidence="10 11" key="1">
    <citation type="submission" date="2016-11" db="EMBL/GenBank/DDBJ databases">
        <authorList>
            <person name="Jaros S."/>
            <person name="Januszkiewicz K."/>
            <person name="Wedrychowicz H."/>
        </authorList>
    </citation>
    <scope>NUCLEOTIDE SEQUENCE [LARGE SCALE GENOMIC DNA]</scope>
    <source>
        <strain evidence="10 11">DSM 18119</strain>
    </source>
</reference>